<evidence type="ECO:0000313" key="3">
    <source>
        <dbReference type="Proteomes" id="UP000001351"/>
    </source>
</evidence>
<reference evidence="2 4" key="1">
    <citation type="submission" date="2006-04" db="EMBL/GenBank/DDBJ databases">
        <authorList>
            <person name="Nierman W.C."/>
        </authorList>
    </citation>
    <scope>NUCLEOTIDE SEQUENCE [LARGE SCALE GENOMIC DNA]</scope>
    <source>
        <strain evidence="2 4">DW4/3-1</strain>
    </source>
</reference>
<evidence type="ECO:0000313" key="4">
    <source>
        <dbReference type="Proteomes" id="UP000032702"/>
    </source>
</evidence>
<dbReference type="AlphaFoldDB" id="Q090W8"/>
<reference evidence="1 3" key="2">
    <citation type="journal article" date="2011" name="Mol. Biol. Evol.">
        <title>Comparative genomic analysis of fruiting body formation in Myxococcales.</title>
        <authorList>
            <person name="Huntley S."/>
            <person name="Hamann N."/>
            <person name="Wegener-Feldbrugge S."/>
            <person name="Treuner-Lange A."/>
            <person name="Kube M."/>
            <person name="Reinhardt R."/>
            <person name="Klages S."/>
            <person name="Muller R."/>
            <person name="Ronning C.M."/>
            <person name="Nierman W.C."/>
            <person name="Sogaard-Andersen L."/>
        </authorList>
    </citation>
    <scope>NUCLEOTIDE SEQUENCE [LARGE SCALE GENOMIC DNA]</scope>
    <source>
        <strain evidence="1 3">DW4/3-1</strain>
    </source>
</reference>
<sequence>MLPPRPDPASLAQLLASTDYFRRSPSRMGGRAEHKEWQHFIVHTEGLNLLVNFSLVDEAGAAASRPAEVARLIVLAHGAQGWTGDLERFEEAEVRVVAGEPHARFGRNTLRFEHGRWHLSVALRERPISFELEFVPITQPALSTHRPLAPRRPISWLFVPRLEAHGSITLGGRTWRLEGAPAYHDHNWGHFRWSDDFCWEWGSAVPLEPDNPWSVVLVRMADRGRTVARYQALFLWGGGESLRVFRDEELSFSTSGRFQPPHPFCLPRPMALLAPGMAADLPGTLEVRAQGRGDELRLTFAPRHAARLMLPDEASLEHVTSLHEVLGPVSMHGRVLGETVAMEGPGVFEFVRG</sequence>
<dbReference type="Proteomes" id="UP000001351">
    <property type="component" value="Chromosome"/>
</dbReference>
<dbReference type="SUPFAM" id="SSF159245">
    <property type="entry name" value="AttH-like"/>
    <property type="match status" value="1"/>
</dbReference>
<dbReference type="Proteomes" id="UP000032702">
    <property type="component" value="Unassembled WGS sequence"/>
</dbReference>
<accession>Q090W8</accession>
<proteinExistence type="predicted"/>
<dbReference type="eggNOG" id="ENOG502Z7MP">
    <property type="taxonomic scope" value="Bacteria"/>
</dbReference>
<dbReference type="KEGG" id="sur:STAUR_7945"/>
<dbReference type="OrthoDB" id="5491608at2"/>
<dbReference type="HOGENOM" id="CLU_042029_0_0_7"/>
<dbReference type="Gene3D" id="2.40.370.10">
    <property type="entry name" value="AttH-like domain"/>
    <property type="match status" value="1"/>
</dbReference>
<organism evidence="2 4">
    <name type="scientific">Stigmatella aurantiaca (strain DW4/3-1)</name>
    <dbReference type="NCBI Taxonomy" id="378806"/>
    <lineage>
        <taxon>Bacteria</taxon>
        <taxon>Pseudomonadati</taxon>
        <taxon>Myxococcota</taxon>
        <taxon>Myxococcia</taxon>
        <taxon>Myxococcales</taxon>
        <taxon>Cystobacterineae</taxon>
        <taxon>Archangiaceae</taxon>
        <taxon>Stigmatella</taxon>
    </lineage>
</organism>
<evidence type="ECO:0000313" key="2">
    <source>
        <dbReference type="EMBL" id="EAU66254.1"/>
    </source>
</evidence>
<keyword evidence="3" id="KW-1185">Reference proteome</keyword>
<evidence type="ECO:0000313" key="1">
    <source>
        <dbReference type="EMBL" id="ADO75700.1"/>
    </source>
</evidence>
<dbReference type="InterPro" id="IPR023374">
    <property type="entry name" value="AttH-like_dom_sf"/>
</dbReference>
<dbReference type="RefSeq" id="WP_002614189.1">
    <property type="nucleotide sequence ID" value="NC_014623.1"/>
</dbReference>
<name>Q090W8_STIAD</name>
<dbReference type="EMBL" id="CP002271">
    <property type="protein sequence ID" value="ADO75700.1"/>
    <property type="molecule type" value="Genomic_DNA"/>
</dbReference>
<gene>
    <name evidence="1" type="ordered locus">STAUR_7945</name>
    <name evidence="2" type="ORF">STIAU_3810</name>
</gene>
<dbReference type="EMBL" id="AAMD01000060">
    <property type="protein sequence ID" value="EAU66254.1"/>
    <property type="molecule type" value="Genomic_DNA"/>
</dbReference>
<protein>
    <submittedName>
        <fullName evidence="1">Conserved uncharacterized protein</fullName>
    </submittedName>
</protein>
<dbReference type="STRING" id="378806.STAUR_7945"/>